<evidence type="ECO:0000256" key="2">
    <source>
        <dbReference type="SAM" id="Phobius"/>
    </source>
</evidence>
<feature type="transmembrane region" description="Helical" evidence="2">
    <location>
        <begin position="12"/>
        <end position="30"/>
    </location>
</feature>
<dbReference type="AlphaFoldDB" id="A0AAD6ZBQ3"/>
<feature type="region of interest" description="Disordered" evidence="1">
    <location>
        <begin position="299"/>
        <end position="333"/>
    </location>
</feature>
<gene>
    <name evidence="4" type="ORF">DFH08DRAFT_894350</name>
</gene>
<protein>
    <recommendedName>
        <fullName evidence="3">DUF6534 domain-containing protein</fullName>
    </recommendedName>
</protein>
<keyword evidence="5" id="KW-1185">Reference proteome</keyword>
<proteinExistence type="predicted"/>
<keyword evidence="2" id="KW-1133">Transmembrane helix</keyword>
<comment type="caution">
    <text evidence="4">The sequence shown here is derived from an EMBL/GenBank/DDBJ whole genome shotgun (WGS) entry which is preliminary data.</text>
</comment>
<reference evidence="4" key="1">
    <citation type="submission" date="2023-03" db="EMBL/GenBank/DDBJ databases">
        <title>Massive genome expansion in bonnet fungi (Mycena s.s.) driven by repeated elements and novel gene families across ecological guilds.</title>
        <authorList>
            <consortium name="Lawrence Berkeley National Laboratory"/>
            <person name="Harder C.B."/>
            <person name="Miyauchi S."/>
            <person name="Viragh M."/>
            <person name="Kuo A."/>
            <person name="Thoen E."/>
            <person name="Andreopoulos B."/>
            <person name="Lu D."/>
            <person name="Skrede I."/>
            <person name="Drula E."/>
            <person name="Henrissat B."/>
            <person name="Morin E."/>
            <person name="Kohler A."/>
            <person name="Barry K."/>
            <person name="LaButti K."/>
            <person name="Morin E."/>
            <person name="Salamov A."/>
            <person name="Lipzen A."/>
            <person name="Mereny Z."/>
            <person name="Hegedus B."/>
            <person name="Baldrian P."/>
            <person name="Stursova M."/>
            <person name="Weitz H."/>
            <person name="Taylor A."/>
            <person name="Grigoriev I.V."/>
            <person name="Nagy L.G."/>
            <person name="Martin F."/>
            <person name="Kauserud H."/>
        </authorList>
    </citation>
    <scope>NUCLEOTIDE SEQUENCE</scope>
    <source>
        <strain evidence="4">CBHHK002</strain>
    </source>
</reference>
<feature type="transmembrane region" description="Helical" evidence="2">
    <location>
        <begin position="78"/>
        <end position="104"/>
    </location>
</feature>
<feature type="transmembrane region" description="Helical" evidence="2">
    <location>
        <begin position="42"/>
        <end position="66"/>
    </location>
</feature>
<dbReference type="PANTHER" id="PTHR40465:SF1">
    <property type="entry name" value="DUF6534 DOMAIN-CONTAINING PROTEIN"/>
    <property type="match status" value="1"/>
</dbReference>
<evidence type="ECO:0000259" key="3">
    <source>
        <dbReference type="Pfam" id="PF20152"/>
    </source>
</evidence>
<feature type="compositionally biased region" description="Basic and acidic residues" evidence="1">
    <location>
        <begin position="299"/>
        <end position="311"/>
    </location>
</feature>
<dbReference type="PANTHER" id="PTHR40465">
    <property type="entry name" value="CHROMOSOME 1, WHOLE GENOME SHOTGUN SEQUENCE"/>
    <property type="match status" value="1"/>
</dbReference>
<keyword evidence="2" id="KW-0472">Membrane</keyword>
<feature type="transmembrane region" description="Helical" evidence="2">
    <location>
        <begin position="199"/>
        <end position="220"/>
    </location>
</feature>
<keyword evidence="2" id="KW-0812">Transmembrane</keyword>
<dbReference type="InterPro" id="IPR045339">
    <property type="entry name" value="DUF6534"/>
</dbReference>
<feature type="domain" description="DUF6534" evidence="3">
    <location>
        <begin position="165"/>
        <end position="249"/>
    </location>
</feature>
<accession>A0AAD6ZBQ3</accession>
<evidence type="ECO:0000256" key="1">
    <source>
        <dbReference type="SAM" id="MobiDB-lite"/>
    </source>
</evidence>
<evidence type="ECO:0000313" key="5">
    <source>
        <dbReference type="Proteomes" id="UP001218218"/>
    </source>
</evidence>
<evidence type="ECO:0000313" key="4">
    <source>
        <dbReference type="EMBL" id="KAJ7314983.1"/>
    </source>
</evidence>
<dbReference type="EMBL" id="JARIHO010000064">
    <property type="protein sequence ID" value="KAJ7314983.1"/>
    <property type="molecule type" value="Genomic_DNA"/>
</dbReference>
<feature type="transmembrane region" description="Helical" evidence="2">
    <location>
        <begin position="156"/>
        <end position="179"/>
    </location>
</feature>
<dbReference type="Proteomes" id="UP001218218">
    <property type="component" value="Unassembled WGS sequence"/>
</dbReference>
<organism evidence="4 5">
    <name type="scientific">Mycena albidolilacea</name>
    <dbReference type="NCBI Taxonomy" id="1033008"/>
    <lineage>
        <taxon>Eukaryota</taxon>
        <taxon>Fungi</taxon>
        <taxon>Dikarya</taxon>
        <taxon>Basidiomycota</taxon>
        <taxon>Agaricomycotina</taxon>
        <taxon>Agaricomycetes</taxon>
        <taxon>Agaricomycetidae</taxon>
        <taxon>Agaricales</taxon>
        <taxon>Marasmiineae</taxon>
        <taxon>Mycenaceae</taxon>
        <taxon>Mycena</taxon>
    </lineage>
</organism>
<name>A0AAD6ZBQ3_9AGAR</name>
<dbReference type="Pfam" id="PF20152">
    <property type="entry name" value="DUF6534"/>
    <property type="match status" value="1"/>
</dbReference>
<feature type="transmembrane region" description="Helical" evidence="2">
    <location>
        <begin position="116"/>
        <end position="136"/>
    </location>
</feature>
<sequence>MGKYDTDVGPILLGVFLNTYLYGLVTNQYINYVNHKFNDPAWIRAIVIILFVLDTTHSAVGIYAAWDLCVTNFNNPNIIGTLGWTIPFTAIAMANSGVVTQVFLIHRVFKLTKSKWLVVFLATLSIGGYVCVWIATVKGGIMKEMASSSRQILLLVIGWLALFCTVDLLITAILIFVLVHSKTGFRHTDTIINRLIRGAIQTGLFVSMFALGDMFSFIFAPHTSFYMMFAYPIGRIYTNTLLDTLNARMVFYGMDQQSSFRGTGRLQTGPFHMQTYIHPTCLDIPPDMLHKECAAGARRTVESPRLDDKSNGSHRRSSPDEAPLTTLHDSSKV</sequence>